<dbReference type="Gene3D" id="3.30.460.40">
    <property type="match status" value="1"/>
</dbReference>
<keyword evidence="2" id="KW-1185">Reference proteome</keyword>
<sequence>MRDFQSQRELLKSVATTLKRAGIPFALAGGYAVWSRGGPESTHDVDFVIPPSRIDDAVQALHAAGHDPHPNSEDWLMKVSLDDIVVDLIHRLPIGDVDAALLDRCHERSVDSVRMPVMCATDLLMCRMLAFTEHSCDFGPVLGFARALREQVDWEVVRERTQHNPFAAAFLQLLESLDVTDRRSPRAGVTGSIDGGTHERIA</sequence>
<evidence type="ECO:0000313" key="1">
    <source>
        <dbReference type="EMBL" id="GGO85609.1"/>
    </source>
</evidence>
<protein>
    <recommendedName>
        <fullName evidence="3">Nucleotidyltransferase family protein</fullName>
    </recommendedName>
</protein>
<dbReference type="InterPro" id="IPR039498">
    <property type="entry name" value="NTP_transf_5"/>
</dbReference>
<proteinExistence type="predicted"/>
<evidence type="ECO:0000313" key="2">
    <source>
        <dbReference type="Proteomes" id="UP000655410"/>
    </source>
</evidence>
<name>A0ABQ2N731_9ACTN</name>
<comment type="caution">
    <text evidence="1">The sequence shown here is derived from an EMBL/GenBank/DDBJ whole genome shotgun (WGS) entry which is preliminary data.</text>
</comment>
<dbReference type="EMBL" id="BMNI01000001">
    <property type="protein sequence ID" value="GGO85609.1"/>
    <property type="molecule type" value="Genomic_DNA"/>
</dbReference>
<reference evidence="2" key="1">
    <citation type="journal article" date="2019" name="Int. J. Syst. Evol. Microbiol.">
        <title>The Global Catalogue of Microorganisms (GCM) 10K type strain sequencing project: providing services to taxonomists for standard genome sequencing and annotation.</title>
        <authorList>
            <consortium name="The Broad Institute Genomics Platform"/>
            <consortium name="The Broad Institute Genome Sequencing Center for Infectious Disease"/>
            <person name="Wu L."/>
            <person name="Ma J."/>
        </authorList>
    </citation>
    <scope>NUCLEOTIDE SEQUENCE [LARGE SCALE GENOMIC DNA]</scope>
    <source>
        <strain evidence="2">CGMCC 4.7371</strain>
    </source>
</reference>
<dbReference type="Pfam" id="PF14907">
    <property type="entry name" value="NTP_transf_5"/>
    <property type="match status" value="1"/>
</dbReference>
<dbReference type="Proteomes" id="UP000655410">
    <property type="component" value="Unassembled WGS sequence"/>
</dbReference>
<dbReference type="SUPFAM" id="SSF81301">
    <property type="entry name" value="Nucleotidyltransferase"/>
    <property type="match status" value="1"/>
</dbReference>
<dbReference type="RefSeq" id="WP_188782474.1">
    <property type="nucleotide sequence ID" value="NZ_BMNI01000001.1"/>
</dbReference>
<accession>A0ABQ2N731</accession>
<organism evidence="1 2">
    <name type="scientific">Nocardioides phosphati</name>
    <dbReference type="NCBI Taxonomy" id="1867775"/>
    <lineage>
        <taxon>Bacteria</taxon>
        <taxon>Bacillati</taxon>
        <taxon>Actinomycetota</taxon>
        <taxon>Actinomycetes</taxon>
        <taxon>Propionibacteriales</taxon>
        <taxon>Nocardioidaceae</taxon>
        <taxon>Nocardioides</taxon>
    </lineage>
</organism>
<dbReference type="InterPro" id="IPR043519">
    <property type="entry name" value="NT_sf"/>
</dbReference>
<evidence type="ECO:0008006" key="3">
    <source>
        <dbReference type="Google" id="ProtNLM"/>
    </source>
</evidence>
<gene>
    <name evidence="1" type="ORF">GCM10011584_05970</name>
</gene>